<accession>A0A383DBD9</accession>
<dbReference type="PANTHER" id="PTHR36842">
    <property type="entry name" value="PROTEIN TOLB HOMOLOG"/>
    <property type="match status" value="1"/>
</dbReference>
<reference evidence="2" key="1">
    <citation type="submission" date="2018-05" db="EMBL/GenBank/DDBJ databases">
        <authorList>
            <person name="Lanie J.A."/>
            <person name="Ng W.-L."/>
            <person name="Kazmierczak K.M."/>
            <person name="Andrzejewski T.M."/>
            <person name="Davidsen T.M."/>
            <person name="Wayne K.J."/>
            <person name="Tettelin H."/>
            <person name="Glass J.I."/>
            <person name="Rusch D."/>
            <person name="Podicherti R."/>
            <person name="Tsui H.-C.T."/>
            <person name="Winkler M.E."/>
        </authorList>
    </citation>
    <scope>NUCLEOTIDE SEQUENCE</scope>
</reference>
<evidence type="ECO:0000256" key="1">
    <source>
        <dbReference type="ARBA" id="ARBA00009820"/>
    </source>
</evidence>
<evidence type="ECO:0008006" key="3">
    <source>
        <dbReference type="Google" id="ProtNLM"/>
    </source>
</evidence>
<dbReference type="SUPFAM" id="SSF69304">
    <property type="entry name" value="Tricorn protease N-terminal domain"/>
    <property type="match status" value="1"/>
</dbReference>
<dbReference type="AlphaFoldDB" id="A0A383DBD9"/>
<evidence type="ECO:0000313" key="2">
    <source>
        <dbReference type="EMBL" id="SVE41575.1"/>
    </source>
</evidence>
<name>A0A383DBD9_9ZZZZ</name>
<dbReference type="Pfam" id="PF07676">
    <property type="entry name" value="PD40"/>
    <property type="match status" value="2"/>
</dbReference>
<proteinExistence type="inferred from homology"/>
<feature type="non-terminal residue" evidence="2">
    <location>
        <position position="236"/>
    </location>
</feature>
<dbReference type="EMBL" id="UINC01215739">
    <property type="protein sequence ID" value="SVE41575.1"/>
    <property type="molecule type" value="Genomic_DNA"/>
</dbReference>
<dbReference type="SUPFAM" id="SSF52964">
    <property type="entry name" value="TolB, N-terminal domain"/>
    <property type="match status" value="1"/>
</dbReference>
<feature type="non-terminal residue" evidence="2">
    <location>
        <position position="1"/>
    </location>
</feature>
<dbReference type="InterPro" id="IPR011659">
    <property type="entry name" value="WD40"/>
</dbReference>
<gene>
    <name evidence="2" type="ORF">METZ01_LOCUS494429</name>
</gene>
<dbReference type="InterPro" id="IPR011042">
    <property type="entry name" value="6-blade_b-propeller_TolB-like"/>
</dbReference>
<organism evidence="2">
    <name type="scientific">marine metagenome</name>
    <dbReference type="NCBI Taxonomy" id="408172"/>
    <lineage>
        <taxon>unclassified sequences</taxon>
        <taxon>metagenomes</taxon>
        <taxon>ecological metagenomes</taxon>
    </lineage>
</organism>
<sequence>WAWHQVGAQWLIKTEYSVIPGGKLSLVFRLYDTVSEKFLLGKRYFISERKLMRKVVHRYADELVLQLTGKRGVAETKIAFLARHNKGIEINVVDFDGENLKQITNDKTLNLTPTWSPNGRWLVYTSYAGNNPDLIMIDNLGKKPKRTLLRLSGLNAAPSWSPVDDRLTLVLSKDENSEIYTLSNDQTLRRLTRHFNIDTSPTWSPDGKKIAFTSDRSGRGAPQIYIMDAHHGDKAG</sequence>
<dbReference type="PANTHER" id="PTHR36842:SF1">
    <property type="entry name" value="PROTEIN TOLB"/>
    <property type="match status" value="1"/>
</dbReference>
<protein>
    <recommendedName>
        <fullName evidence="3">TolB N-terminal domain-containing protein</fullName>
    </recommendedName>
</protein>
<dbReference type="Gene3D" id="3.40.50.10070">
    <property type="entry name" value="TolB, N-terminal domain"/>
    <property type="match status" value="1"/>
</dbReference>
<comment type="similarity">
    <text evidence="1">Belongs to the TolB family.</text>
</comment>
<dbReference type="Gene3D" id="2.120.10.30">
    <property type="entry name" value="TolB, C-terminal domain"/>
    <property type="match status" value="1"/>
</dbReference>